<sequence>MATSTVREASVEGPHHVEGVVDVDGVSVRYVDSGPRDEAAEDGTARPPIVLVHGTGGSIERDYGFLLPLLASRQRVVALDFARPEPPSDRLTLGHLERQVVAACEAVLPGRSVTLVGYSLGAVVATAVAAHRPDLADRLVTVAGWARTDTQQKLRNGVWRRLRTENSAALPSYMAFCALGGPFLAQATLEQLAPLLQHGTLDEFLDLQMALNESIDITDLLGRVRATTLVIGCAHDQMVPVRHSKALFGAIPDARYTEISSGHAVVFERPAQLVQIIDRFNADPDRHPAGSLIPEARV</sequence>
<keyword evidence="3" id="KW-1185">Reference proteome</keyword>
<organism evidence="2 3">
    <name type="scientific">Streptomyces pyxinicus</name>
    <dbReference type="NCBI Taxonomy" id="2970331"/>
    <lineage>
        <taxon>Bacteria</taxon>
        <taxon>Bacillati</taxon>
        <taxon>Actinomycetota</taxon>
        <taxon>Actinomycetes</taxon>
        <taxon>Kitasatosporales</taxon>
        <taxon>Streptomycetaceae</taxon>
        <taxon>Streptomyces</taxon>
    </lineage>
</organism>
<dbReference type="SUPFAM" id="SSF53474">
    <property type="entry name" value="alpha/beta-Hydrolases"/>
    <property type="match status" value="1"/>
</dbReference>
<dbReference type="Gene3D" id="3.40.50.1820">
    <property type="entry name" value="alpha/beta hydrolase"/>
    <property type="match status" value="1"/>
</dbReference>
<dbReference type="Pfam" id="PF12697">
    <property type="entry name" value="Abhydrolase_6"/>
    <property type="match status" value="1"/>
</dbReference>
<keyword evidence="2" id="KW-0378">Hydrolase</keyword>
<dbReference type="InterPro" id="IPR050228">
    <property type="entry name" value="Carboxylesterase_BioH"/>
</dbReference>
<dbReference type="RefSeq" id="WP_258777783.1">
    <property type="nucleotide sequence ID" value="NZ_JANUGP010000005.1"/>
</dbReference>
<dbReference type="PANTHER" id="PTHR43194:SF2">
    <property type="entry name" value="PEROXISOMAL MEMBRANE PROTEIN LPX1"/>
    <property type="match status" value="1"/>
</dbReference>
<reference evidence="2 3" key="1">
    <citation type="submission" date="2022-08" db="EMBL/GenBank/DDBJ databases">
        <authorList>
            <person name="Somphong A."/>
            <person name="Phongsopitanun W."/>
        </authorList>
    </citation>
    <scope>NUCLEOTIDE SEQUENCE [LARGE SCALE GENOMIC DNA]</scope>
    <source>
        <strain evidence="2 3">LP11</strain>
    </source>
</reference>
<evidence type="ECO:0000313" key="3">
    <source>
        <dbReference type="Proteomes" id="UP001205612"/>
    </source>
</evidence>
<accession>A0ABT2AZ20</accession>
<dbReference type="GO" id="GO:0016787">
    <property type="term" value="F:hydrolase activity"/>
    <property type="evidence" value="ECO:0007669"/>
    <property type="project" value="UniProtKB-KW"/>
</dbReference>
<proteinExistence type="predicted"/>
<name>A0ABT2AZ20_9ACTN</name>
<dbReference type="EMBL" id="JANUGP010000005">
    <property type="protein sequence ID" value="MCS0601400.1"/>
    <property type="molecule type" value="Genomic_DNA"/>
</dbReference>
<gene>
    <name evidence="2" type="ORF">NX794_09185</name>
</gene>
<protein>
    <submittedName>
        <fullName evidence="2">Alpha/beta hydrolase</fullName>
    </submittedName>
</protein>
<feature type="domain" description="AB hydrolase-1" evidence="1">
    <location>
        <begin position="49"/>
        <end position="275"/>
    </location>
</feature>
<comment type="caution">
    <text evidence="2">The sequence shown here is derived from an EMBL/GenBank/DDBJ whole genome shotgun (WGS) entry which is preliminary data.</text>
</comment>
<dbReference type="InterPro" id="IPR029058">
    <property type="entry name" value="AB_hydrolase_fold"/>
</dbReference>
<evidence type="ECO:0000313" key="2">
    <source>
        <dbReference type="EMBL" id="MCS0601400.1"/>
    </source>
</evidence>
<dbReference type="Proteomes" id="UP001205612">
    <property type="component" value="Unassembled WGS sequence"/>
</dbReference>
<evidence type="ECO:0000259" key="1">
    <source>
        <dbReference type="Pfam" id="PF12697"/>
    </source>
</evidence>
<dbReference type="InterPro" id="IPR000073">
    <property type="entry name" value="AB_hydrolase_1"/>
</dbReference>
<dbReference type="PANTHER" id="PTHR43194">
    <property type="entry name" value="HYDROLASE ALPHA/BETA FOLD FAMILY"/>
    <property type="match status" value="1"/>
</dbReference>